<proteinExistence type="predicted"/>
<dbReference type="EMBL" id="GBRH01242861">
    <property type="protein sequence ID" value="JAD55034.1"/>
    <property type="molecule type" value="Transcribed_RNA"/>
</dbReference>
<dbReference type="AlphaFoldDB" id="A0A0A9ATH4"/>
<sequence>MDVLAKNIDCDCECCAQKQFRYDVSFFMLATDLDRRSLVRRTCSAQFR</sequence>
<evidence type="ECO:0000313" key="1">
    <source>
        <dbReference type="EMBL" id="JAD55034.1"/>
    </source>
</evidence>
<name>A0A0A9ATH4_ARUDO</name>
<reference evidence="1" key="2">
    <citation type="journal article" date="2015" name="Data Brief">
        <title>Shoot transcriptome of the giant reed, Arundo donax.</title>
        <authorList>
            <person name="Barrero R.A."/>
            <person name="Guerrero F.D."/>
            <person name="Moolhuijzen P."/>
            <person name="Goolsby J.A."/>
            <person name="Tidwell J."/>
            <person name="Bellgard S.E."/>
            <person name="Bellgard M.I."/>
        </authorList>
    </citation>
    <scope>NUCLEOTIDE SEQUENCE</scope>
    <source>
        <tissue evidence="1">Shoot tissue taken approximately 20 cm above the soil surface</tissue>
    </source>
</reference>
<reference evidence="1" key="1">
    <citation type="submission" date="2014-09" db="EMBL/GenBank/DDBJ databases">
        <authorList>
            <person name="Magalhaes I.L.F."/>
            <person name="Oliveira U."/>
            <person name="Santos F.R."/>
            <person name="Vidigal T.H.D.A."/>
            <person name="Brescovit A.D."/>
            <person name="Santos A.J."/>
        </authorList>
    </citation>
    <scope>NUCLEOTIDE SEQUENCE</scope>
    <source>
        <tissue evidence="1">Shoot tissue taken approximately 20 cm above the soil surface</tissue>
    </source>
</reference>
<organism evidence="1">
    <name type="scientific">Arundo donax</name>
    <name type="common">Giant reed</name>
    <name type="synonym">Donax arundinaceus</name>
    <dbReference type="NCBI Taxonomy" id="35708"/>
    <lineage>
        <taxon>Eukaryota</taxon>
        <taxon>Viridiplantae</taxon>
        <taxon>Streptophyta</taxon>
        <taxon>Embryophyta</taxon>
        <taxon>Tracheophyta</taxon>
        <taxon>Spermatophyta</taxon>
        <taxon>Magnoliopsida</taxon>
        <taxon>Liliopsida</taxon>
        <taxon>Poales</taxon>
        <taxon>Poaceae</taxon>
        <taxon>PACMAD clade</taxon>
        <taxon>Arundinoideae</taxon>
        <taxon>Arundineae</taxon>
        <taxon>Arundo</taxon>
    </lineage>
</organism>
<protein>
    <submittedName>
        <fullName evidence="1">Uncharacterized protein</fullName>
    </submittedName>
</protein>
<accession>A0A0A9ATH4</accession>